<keyword evidence="1" id="KW-1133">Transmembrane helix</keyword>
<keyword evidence="1" id="KW-0812">Transmembrane</keyword>
<dbReference type="GO" id="GO:0005615">
    <property type="term" value="C:extracellular space"/>
    <property type="evidence" value="ECO:0007669"/>
    <property type="project" value="TreeGrafter"/>
</dbReference>
<sequence>MEEIAMIGARRMLSFCFRAIIFCNVVYIVYYLFSGRKTVINENYSRYTDERYLVNTPGCIIENIEVYSPEIKKLLYKVDPISCTDKPHLAYTTEVGGKTLLSLNTTAFSAYSYLTIECCYKKVERNPTGPKPDDNLIFSECIPFTETVEINVEVIKVKCSTAFLTVYENVYAIFKPPREVPNKNYPNVLLIGIDGVSASNFIRTMPKTHDLLKASGWVNLKGYNKVEDNTFPNVIAVIAGAKFSYHEGYFSDKCNPYDSNKLESCNFLWKTFKKANYTTALGEDTPKIGTFNSNKAGFVAAPTDYYFRPYFIVADQLPAKYLCLKSYCTGPEKTGNRMLNLITGFLSAIDNRTPGFGLFWMNTFSHEDVNCPSSMDDEFVIFFKKLVRKGYMENSIIIFFSDHGFRFGKIRLTPTGWVEERLPFIYIWIPEKFRKSHAEEYKNLVKNTEKLTSNYDLYMTLQHVLALSSANFHEQPADGCSGCRSLFRSIPSERTCSEAGIPEHYCTCSKYETIDKNTPNSRKLAEFFLEQLNSKIRSYGHAAEGCASFSLEGIAHVKRLVVRPGLEENYLIRVVTNPEANFEATVKVTYDVKETMLLKEINRLDRYAPTSYCANGDVRMYCYCKSVLKKITNIFCNNKYCFI</sequence>
<name>A0A9P0DWM6_PHYSR</name>
<dbReference type="EMBL" id="OU900097">
    <property type="protein sequence ID" value="CAH1184293.1"/>
    <property type="molecule type" value="Genomic_DNA"/>
</dbReference>
<evidence type="ECO:0000313" key="3">
    <source>
        <dbReference type="Proteomes" id="UP001153712"/>
    </source>
</evidence>
<organism evidence="2 3">
    <name type="scientific">Phyllotreta striolata</name>
    <name type="common">Striped flea beetle</name>
    <name type="synonym">Crioceris striolata</name>
    <dbReference type="NCBI Taxonomy" id="444603"/>
    <lineage>
        <taxon>Eukaryota</taxon>
        <taxon>Metazoa</taxon>
        <taxon>Ecdysozoa</taxon>
        <taxon>Arthropoda</taxon>
        <taxon>Hexapoda</taxon>
        <taxon>Insecta</taxon>
        <taxon>Pterygota</taxon>
        <taxon>Neoptera</taxon>
        <taxon>Endopterygota</taxon>
        <taxon>Coleoptera</taxon>
        <taxon>Polyphaga</taxon>
        <taxon>Cucujiformia</taxon>
        <taxon>Chrysomeloidea</taxon>
        <taxon>Chrysomelidae</taxon>
        <taxon>Galerucinae</taxon>
        <taxon>Alticini</taxon>
        <taxon>Phyllotreta</taxon>
    </lineage>
</organism>
<dbReference type="CDD" id="cd16021">
    <property type="entry name" value="ALP_like"/>
    <property type="match status" value="1"/>
</dbReference>
<dbReference type="SUPFAM" id="SSF53649">
    <property type="entry name" value="Alkaline phosphatase-like"/>
    <property type="match status" value="1"/>
</dbReference>
<dbReference type="Gene3D" id="3.40.720.10">
    <property type="entry name" value="Alkaline Phosphatase, subunit A"/>
    <property type="match status" value="1"/>
</dbReference>
<keyword evidence="3" id="KW-1185">Reference proteome</keyword>
<reference evidence="2" key="1">
    <citation type="submission" date="2022-01" db="EMBL/GenBank/DDBJ databases">
        <authorList>
            <person name="King R."/>
        </authorList>
    </citation>
    <scope>NUCLEOTIDE SEQUENCE</scope>
</reference>
<gene>
    <name evidence="2" type="ORF">PHYEVI_LOCUS7498</name>
</gene>
<dbReference type="PANTHER" id="PTHR10974">
    <property type="entry name" value="FI08016P-RELATED"/>
    <property type="match status" value="1"/>
</dbReference>
<dbReference type="Pfam" id="PF02995">
    <property type="entry name" value="DUF229"/>
    <property type="match status" value="1"/>
</dbReference>
<dbReference type="InterPro" id="IPR004245">
    <property type="entry name" value="DUF229"/>
</dbReference>
<accession>A0A9P0DWM6</accession>
<keyword evidence="1" id="KW-0472">Membrane</keyword>
<protein>
    <submittedName>
        <fullName evidence="2">Uncharacterized protein</fullName>
    </submittedName>
</protein>
<dbReference type="FunFam" id="3.40.720.10:FF:000017">
    <property type="entry name" value="Predicted protein"/>
    <property type="match status" value="1"/>
</dbReference>
<dbReference type="AlphaFoldDB" id="A0A9P0DWM6"/>
<feature type="transmembrane region" description="Helical" evidence="1">
    <location>
        <begin position="12"/>
        <end position="33"/>
    </location>
</feature>
<dbReference type="PANTHER" id="PTHR10974:SF9">
    <property type="entry name" value="DUF229 DOMAIN CONTAINING PROTEIN-RELATED"/>
    <property type="match status" value="1"/>
</dbReference>
<evidence type="ECO:0000313" key="2">
    <source>
        <dbReference type="EMBL" id="CAH1184293.1"/>
    </source>
</evidence>
<dbReference type="OrthoDB" id="413313at2759"/>
<dbReference type="InterPro" id="IPR017850">
    <property type="entry name" value="Alkaline_phosphatase_core_sf"/>
</dbReference>
<proteinExistence type="predicted"/>
<evidence type="ECO:0000256" key="1">
    <source>
        <dbReference type="SAM" id="Phobius"/>
    </source>
</evidence>
<dbReference type="Proteomes" id="UP001153712">
    <property type="component" value="Chromosome 4"/>
</dbReference>